<dbReference type="InterPro" id="IPR022505">
    <property type="entry name" value="Exosortase_cyanobac"/>
</dbReference>
<keyword evidence="6 8" id="KW-1133">Transmembrane helix</keyword>
<dbReference type="RefSeq" id="WP_006616969.1">
    <property type="nucleotide sequence ID" value="NZ_BIMW01000183.1"/>
</dbReference>
<dbReference type="NCBIfam" id="TIGR04178">
    <property type="entry name" value="exo_archaeo"/>
    <property type="match status" value="1"/>
</dbReference>
<evidence type="ECO:0008006" key="11">
    <source>
        <dbReference type="Google" id="ProtNLM"/>
    </source>
</evidence>
<feature type="transmembrane region" description="Helical" evidence="8">
    <location>
        <begin position="189"/>
        <end position="206"/>
    </location>
</feature>
<reference evidence="9 10" key="1">
    <citation type="journal article" date="2019" name="J Genomics">
        <title>The Draft Genome of a Hydrogen-producing Cyanobacterium, Arthrospira platensis NIES-46.</title>
        <authorList>
            <person name="Suzuki S."/>
            <person name="Yamaguchi H."/>
            <person name="Kawachi M."/>
        </authorList>
    </citation>
    <scope>NUCLEOTIDE SEQUENCE [LARGE SCALE GENOMIC DNA]</scope>
    <source>
        <strain evidence="9 10">NIES-46</strain>
    </source>
</reference>
<evidence type="ECO:0000256" key="6">
    <source>
        <dbReference type="ARBA" id="ARBA00022989"/>
    </source>
</evidence>
<dbReference type="Proteomes" id="UP000326169">
    <property type="component" value="Unassembled WGS sequence"/>
</dbReference>
<organism evidence="9 10">
    <name type="scientific">Limnospira platensis NIES-46</name>
    <dbReference type="NCBI Taxonomy" id="1236695"/>
    <lineage>
        <taxon>Bacteria</taxon>
        <taxon>Bacillati</taxon>
        <taxon>Cyanobacteriota</taxon>
        <taxon>Cyanophyceae</taxon>
        <taxon>Oscillatoriophycideae</taxon>
        <taxon>Oscillatoriales</taxon>
        <taxon>Sirenicapillariaceae</taxon>
        <taxon>Limnospira</taxon>
    </lineage>
</organism>
<evidence type="ECO:0000256" key="4">
    <source>
        <dbReference type="ARBA" id="ARBA00022692"/>
    </source>
</evidence>
<feature type="transmembrane region" description="Helical" evidence="8">
    <location>
        <begin position="42"/>
        <end position="59"/>
    </location>
</feature>
<name>A0A5M3TE35_LIMPL</name>
<evidence type="ECO:0000256" key="3">
    <source>
        <dbReference type="ARBA" id="ARBA00022670"/>
    </source>
</evidence>
<protein>
    <recommendedName>
        <fullName evidence="11">Cyanoexosortase A</fullName>
    </recommendedName>
</protein>
<proteinExistence type="predicted"/>
<feature type="transmembrane region" description="Helical" evidence="8">
    <location>
        <begin position="213"/>
        <end position="236"/>
    </location>
</feature>
<evidence type="ECO:0000256" key="7">
    <source>
        <dbReference type="ARBA" id="ARBA00023136"/>
    </source>
</evidence>
<keyword evidence="3" id="KW-0645">Protease</keyword>
<keyword evidence="5" id="KW-0378">Hydrolase</keyword>
<sequence>MMNTPNFLSIQSWKQSEFWLMAIAGGLMSIHLTLIYHRNNVSFLALSLMFWLSAFSLVWDKRQELAKQTSSPLATLLGMLIIAMVLLKSATRPTSNWLGVSPFISAIGWSLIASGFSGFREYWRELTILFFLGVPKVFIWPLVDISGITAKFATLILWYSGADVSLDQFNVMLPDGGVSVNMGCSGLEGMFYLLGLSVLFMVMFPLEGLWKKIIIPVVAVLISFVVNGFRIVLLAVLANAHKPAAVYYWHVGEGSLIFSMISVALFGCFCWFMIKQDTPPTNQDTPSQ</sequence>
<dbReference type="InterPro" id="IPR026392">
    <property type="entry name" value="Exo/Archaeosortase_dom"/>
</dbReference>
<dbReference type="GeneID" id="301685164"/>
<feature type="transmembrane region" description="Helical" evidence="8">
    <location>
        <begin position="256"/>
        <end position="274"/>
    </location>
</feature>
<dbReference type="InterPro" id="IPR019127">
    <property type="entry name" value="Exosortase"/>
</dbReference>
<dbReference type="EMBL" id="BIMW01000183">
    <property type="protein sequence ID" value="GCE96351.1"/>
    <property type="molecule type" value="Genomic_DNA"/>
</dbReference>
<comment type="subcellular location">
    <subcellularLocation>
        <location evidence="1">Cell membrane</location>
        <topology evidence="1">Multi-pass membrane protein</topology>
    </subcellularLocation>
</comment>
<dbReference type="NCBIfam" id="TIGR03763">
    <property type="entry name" value="cyanoexo_CrtA"/>
    <property type="match status" value="1"/>
</dbReference>
<feature type="transmembrane region" description="Helical" evidence="8">
    <location>
        <begin position="97"/>
        <end position="116"/>
    </location>
</feature>
<keyword evidence="7 8" id="KW-0472">Membrane</keyword>
<evidence type="ECO:0000256" key="1">
    <source>
        <dbReference type="ARBA" id="ARBA00004651"/>
    </source>
</evidence>
<feature type="transmembrane region" description="Helical" evidence="8">
    <location>
        <begin position="71"/>
        <end position="91"/>
    </location>
</feature>
<evidence type="ECO:0000313" key="9">
    <source>
        <dbReference type="EMBL" id="GCE96351.1"/>
    </source>
</evidence>
<evidence type="ECO:0000256" key="5">
    <source>
        <dbReference type="ARBA" id="ARBA00022801"/>
    </source>
</evidence>
<feature type="transmembrane region" description="Helical" evidence="8">
    <location>
        <begin position="137"/>
        <end position="159"/>
    </location>
</feature>
<dbReference type="Pfam" id="PF09721">
    <property type="entry name" value="Exosortase_EpsH"/>
    <property type="match status" value="1"/>
</dbReference>
<keyword evidence="2" id="KW-1003">Cell membrane</keyword>
<gene>
    <name evidence="9" type="ORF">NIES46_44210</name>
</gene>
<evidence type="ECO:0000313" key="10">
    <source>
        <dbReference type="Proteomes" id="UP000326169"/>
    </source>
</evidence>
<feature type="transmembrane region" description="Helical" evidence="8">
    <location>
        <begin position="18"/>
        <end position="36"/>
    </location>
</feature>
<evidence type="ECO:0000256" key="2">
    <source>
        <dbReference type="ARBA" id="ARBA00022475"/>
    </source>
</evidence>
<keyword evidence="10" id="KW-1185">Reference proteome</keyword>
<comment type="caution">
    <text evidence="9">The sequence shown here is derived from an EMBL/GenBank/DDBJ whole genome shotgun (WGS) entry which is preliminary data.</text>
</comment>
<accession>A0A5M3TE35</accession>
<keyword evidence="4 8" id="KW-0812">Transmembrane</keyword>
<evidence type="ECO:0000256" key="8">
    <source>
        <dbReference type="SAM" id="Phobius"/>
    </source>
</evidence>